<dbReference type="PANTHER" id="PTHR33365">
    <property type="entry name" value="YALI0B05434P"/>
    <property type="match status" value="1"/>
</dbReference>
<proteinExistence type="inferred from homology"/>
<dbReference type="InterPro" id="IPR021765">
    <property type="entry name" value="UstYa-like"/>
</dbReference>
<comment type="pathway">
    <text evidence="1">Mycotoxin biosynthesis.</text>
</comment>
<keyword evidence="4" id="KW-1185">Reference proteome</keyword>
<organism evidence="3 4">
    <name type="scientific">Coleophoma cylindrospora</name>
    <dbReference type="NCBI Taxonomy" id="1849047"/>
    <lineage>
        <taxon>Eukaryota</taxon>
        <taxon>Fungi</taxon>
        <taxon>Dikarya</taxon>
        <taxon>Ascomycota</taxon>
        <taxon>Pezizomycotina</taxon>
        <taxon>Leotiomycetes</taxon>
        <taxon>Helotiales</taxon>
        <taxon>Dermateaceae</taxon>
        <taxon>Coleophoma</taxon>
    </lineage>
</organism>
<evidence type="ECO:0000313" key="4">
    <source>
        <dbReference type="Proteomes" id="UP000256645"/>
    </source>
</evidence>
<evidence type="ECO:0000256" key="1">
    <source>
        <dbReference type="ARBA" id="ARBA00004685"/>
    </source>
</evidence>
<dbReference type="PANTHER" id="PTHR33365:SF4">
    <property type="entry name" value="CYCLOCHLOROTINE BIOSYNTHESIS PROTEIN O"/>
    <property type="match status" value="1"/>
</dbReference>
<reference evidence="3 4" key="1">
    <citation type="journal article" date="2018" name="IMA Fungus">
        <title>IMA Genome-F 9: Draft genome sequence of Annulohypoxylon stygium, Aspergillus mulundensis, Berkeleyomyces basicola (syn. Thielaviopsis basicola), Ceratocystis smalleyi, two Cercospora beticola strains, Coleophoma cylindrospora, Fusarium fracticaudum, Phialophora cf. hyalina, and Morchella septimelata.</title>
        <authorList>
            <person name="Wingfield B.D."/>
            <person name="Bills G.F."/>
            <person name="Dong Y."/>
            <person name="Huang W."/>
            <person name="Nel W.J."/>
            <person name="Swalarsk-Parry B.S."/>
            <person name="Vaghefi N."/>
            <person name="Wilken P.M."/>
            <person name="An Z."/>
            <person name="de Beer Z.W."/>
            <person name="De Vos L."/>
            <person name="Chen L."/>
            <person name="Duong T.A."/>
            <person name="Gao Y."/>
            <person name="Hammerbacher A."/>
            <person name="Kikkert J.R."/>
            <person name="Li Y."/>
            <person name="Li H."/>
            <person name="Li K."/>
            <person name="Li Q."/>
            <person name="Liu X."/>
            <person name="Ma X."/>
            <person name="Naidoo K."/>
            <person name="Pethybridge S.J."/>
            <person name="Sun J."/>
            <person name="Steenkamp E.T."/>
            <person name="van der Nest M.A."/>
            <person name="van Wyk S."/>
            <person name="Wingfield M.J."/>
            <person name="Xiong C."/>
            <person name="Yue Q."/>
            <person name="Zhang X."/>
        </authorList>
    </citation>
    <scope>NUCLEOTIDE SEQUENCE [LARGE SCALE GENOMIC DNA]</scope>
    <source>
        <strain evidence="3 4">BP6252</strain>
    </source>
</reference>
<dbReference type="EMBL" id="PDLM01000012">
    <property type="protein sequence ID" value="RDW64610.1"/>
    <property type="molecule type" value="Genomic_DNA"/>
</dbReference>
<dbReference type="Pfam" id="PF11807">
    <property type="entry name" value="UstYa"/>
    <property type="match status" value="1"/>
</dbReference>
<dbReference type="Proteomes" id="UP000256645">
    <property type="component" value="Unassembled WGS sequence"/>
</dbReference>
<comment type="similarity">
    <text evidence="2">Belongs to the ustYa family.</text>
</comment>
<protein>
    <submittedName>
        <fullName evidence="3">Uncharacterized protein</fullName>
    </submittedName>
</protein>
<dbReference type="GO" id="GO:0043386">
    <property type="term" value="P:mycotoxin biosynthetic process"/>
    <property type="evidence" value="ECO:0007669"/>
    <property type="project" value="InterPro"/>
</dbReference>
<sequence>MTPSMSWKNASPGQHIPWIPRPFRADDRFINEDPYAGKAWSLYKGKSFAFERESTVWDDIYPGDFIAIENPGKYGFDGGVDLSAIAANSTEFAAGTQGFGLAFLHQIHCIGVMKHYLLQQRDGNNMTEQQFHHADHCLEMTRQVRLNIIKPF</sequence>
<accession>A0A3D8QSI9</accession>
<gene>
    <name evidence="3" type="ORF">BP6252_10261</name>
</gene>
<name>A0A3D8QSI9_9HELO</name>
<evidence type="ECO:0000313" key="3">
    <source>
        <dbReference type="EMBL" id="RDW64610.1"/>
    </source>
</evidence>
<dbReference type="AlphaFoldDB" id="A0A3D8QSI9"/>
<comment type="caution">
    <text evidence="3">The sequence shown here is derived from an EMBL/GenBank/DDBJ whole genome shotgun (WGS) entry which is preliminary data.</text>
</comment>
<evidence type="ECO:0000256" key="2">
    <source>
        <dbReference type="ARBA" id="ARBA00035112"/>
    </source>
</evidence>
<dbReference type="OrthoDB" id="3687641at2759"/>
<dbReference type="STRING" id="1849047.A0A3D8QSI9"/>